<dbReference type="Proteomes" id="UP000614334">
    <property type="component" value="Unassembled WGS sequence"/>
</dbReference>
<dbReference type="GO" id="GO:0004601">
    <property type="term" value="F:peroxidase activity"/>
    <property type="evidence" value="ECO:0007669"/>
    <property type="project" value="UniProtKB-KW"/>
</dbReference>
<dbReference type="InterPro" id="IPR036851">
    <property type="entry name" value="Chloroperoxidase-like_sf"/>
</dbReference>
<accession>A0A8H7IIB1</accession>
<evidence type="ECO:0000256" key="1">
    <source>
        <dbReference type="SAM" id="Phobius"/>
    </source>
</evidence>
<dbReference type="AlphaFoldDB" id="A0A8H7IIB1"/>
<dbReference type="Gene3D" id="1.10.489.10">
    <property type="entry name" value="Chloroperoxidase-like"/>
    <property type="match status" value="1"/>
</dbReference>
<name>A0A8H7IIB1_9AGAM</name>
<gene>
    <name evidence="3" type="ORF">RHS01_02838</name>
</gene>
<sequence length="105" mass="11139">MQQRIITTCTLISVVIHETSVISSTYTGLIREELGALQLCKAVHDLYGLSYPLAAIFAFGGVLICGSKGKLDLADLAKAHKIEHDASLAHMDLADGDNKNVSAVG</sequence>
<dbReference type="SUPFAM" id="SSF47571">
    <property type="entry name" value="Cloroperoxidase"/>
    <property type="match status" value="1"/>
</dbReference>
<dbReference type="Pfam" id="PF01328">
    <property type="entry name" value="Peroxidase_2"/>
    <property type="match status" value="1"/>
</dbReference>
<feature type="transmembrane region" description="Helical" evidence="1">
    <location>
        <begin position="47"/>
        <end position="66"/>
    </location>
</feature>
<keyword evidence="1" id="KW-1133">Transmembrane helix</keyword>
<reference evidence="3" key="1">
    <citation type="submission" date="2020-09" db="EMBL/GenBank/DDBJ databases">
        <title>Comparative genome analyses of four rice-infecting Rhizoctonia solani isolates reveal extensive enrichment of homogalacturonan modification genes.</title>
        <authorList>
            <person name="Lee D.-Y."/>
            <person name="Jeon J."/>
            <person name="Kim K.-T."/>
            <person name="Cheong K."/>
            <person name="Song H."/>
            <person name="Choi G."/>
            <person name="Ko J."/>
            <person name="Opiyo S.O."/>
            <person name="Zuo S."/>
            <person name="Madhav S."/>
            <person name="Lee Y.-H."/>
            <person name="Wang G.-L."/>
        </authorList>
    </citation>
    <scope>NUCLEOTIDE SEQUENCE</scope>
    <source>
        <strain evidence="3">AG1-IA B2</strain>
    </source>
</reference>
<evidence type="ECO:0000313" key="4">
    <source>
        <dbReference type="Proteomes" id="UP000614334"/>
    </source>
</evidence>
<keyword evidence="1" id="KW-0472">Membrane</keyword>
<evidence type="ECO:0000259" key="2">
    <source>
        <dbReference type="Pfam" id="PF01328"/>
    </source>
</evidence>
<comment type="caution">
    <text evidence="3">The sequence shown here is derived from an EMBL/GenBank/DDBJ whole genome shotgun (WGS) entry which is preliminary data.</text>
</comment>
<proteinExistence type="predicted"/>
<protein>
    <submittedName>
        <fullName evidence="3">Peroxidase, family 2</fullName>
    </submittedName>
</protein>
<keyword evidence="1" id="KW-0812">Transmembrane</keyword>
<keyword evidence="3" id="KW-0560">Oxidoreductase</keyword>
<feature type="domain" description="Heme haloperoxidase family profile" evidence="2">
    <location>
        <begin position="37"/>
        <end position="101"/>
    </location>
</feature>
<dbReference type="InterPro" id="IPR000028">
    <property type="entry name" value="Chloroperoxidase"/>
</dbReference>
<organism evidence="3 4">
    <name type="scientific">Rhizoctonia solani</name>
    <dbReference type="NCBI Taxonomy" id="456999"/>
    <lineage>
        <taxon>Eukaryota</taxon>
        <taxon>Fungi</taxon>
        <taxon>Dikarya</taxon>
        <taxon>Basidiomycota</taxon>
        <taxon>Agaricomycotina</taxon>
        <taxon>Agaricomycetes</taxon>
        <taxon>Cantharellales</taxon>
        <taxon>Ceratobasidiaceae</taxon>
        <taxon>Rhizoctonia</taxon>
    </lineage>
</organism>
<evidence type="ECO:0000313" key="3">
    <source>
        <dbReference type="EMBL" id="KAF8758966.1"/>
    </source>
</evidence>
<keyword evidence="3" id="KW-0575">Peroxidase</keyword>
<dbReference type="EMBL" id="JACYCF010000003">
    <property type="protein sequence ID" value="KAF8758966.1"/>
    <property type="molecule type" value="Genomic_DNA"/>
</dbReference>